<feature type="coiled-coil region" evidence="1">
    <location>
        <begin position="286"/>
        <end position="313"/>
    </location>
</feature>
<evidence type="ECO:0000313" key="3">
    <source>
        <dbReference type="EMBL" id="SPO02391.1"/>
    </source>
</evidence>
<accession>A0AAE8MX62</accession>
<keyword evidence="2" id="KW-1133">Transmembrane helix</keyword>
<evidence type="ECO:0000256" key="2">
    <source>
        <dbReference type="SAM" id="Phobius"/>
    </source>
</evidence>
<gene>
    <name evidence="3" type="ORF">DNG_05064</name>
</gene>
<keyword evidence="2" id="KW-0812">Transmembrane</keyword>
<reference evidence="3" key="1">
    <citation type="submission" date="2018-03" db="EMBL/GenBank/DDBJ databases">
        <authorList>
            <person name="Guldener U."/>
        </authorList>
    </citation>
    <scope>NUCLEOTIDE SEQUENCE</scope>
</reference>
<evidence type="ECO:0000313" key="4">
    <source>
        <dbReference type="Proteomes" id="UP001187682"/>
    </source>
</evidence>
<evidence type="ECO:0000256" key="1">
    <source>
        <dbReference type="SAM" id="Coils"/>
    </source>
</evidence>
<dbReference type="AlphaFoldDB" id="A0AAE8MX62"/>
<proteinExistence type="predicted"/>
<feature type="transmembrane region" description="Helical" evidence="2">
    <location>
        <begin position="267"/>
        <end position="288"/>
    </location>
</feature>
<name>A0AAE8MX62_9PEZI</name>
<protein>
    <submittedName>
        <fullName evidence="3">Uncharacterized protein</fullName>
    </submittedName>
</protein>
<keyword evidence="2" id="KW-0472">Membrane</keyword>
<feature type="transmembrane region" description="Helical" evidence="2">
    <location>
        <begin position="241"/>
        <end position="261"/>
    </location>
</feature>
<keyword evidence="1" id="KW-0175">Coiled coil</keyword>
<dbReference type="Gene3D" id="1.20.1170.10">
    <property type="match status" value="1"/>
</dbReference>
<sequence>MAAEAPPRYDCVTRSLLEKAKDGINVAAGVHELSAEDRAIINAAELPPAYSLEDKQKIHDVVAKTLAGNESLVAVLQESAAKAVEACKNNEDMFNNIMALLLKVDQENIENEEDAFVPRLTDLRGKYRTIIENSRKLAARIAVYGTNFDEVVVAMCADETLSTDERKNAIAEAIEWAKDFETHSKMIADDLKGAQDDFNTLAVSFSQWASVQGQTIDSDIIEIQKSLDELVERLKKLRDTLIGFGVGEAVGIGLIIGGFWAGPFAPVFTLLAIGFGVGLVATGIQFAACKSEIDQKNAELAALRAKKASIEEARATLVAGAAVDAKEFVTNITSITNIWQAAQTDALKIQEWLKKGADRAARVTGTASSSSGIDTPLTLSVASESVFSSSQSGKPFSQAKVAFAVDISSSTAGRTILVERCFISTISVLIDPQPRSYAAILPWDRTAYPILIVSQVDTLWPKSGTDLRVLLSNQPFREAILRSDLWFLMTDGLMNEHRRYDFAEAIPKTGVHGTSCVIVIFGNPAYDPGACNISVGISIFAVVPNCAFLFCNTNTGELRLFQTRGTFNSLLRGQSPPVFDGSSKWDSLPLLNRSDFVNIRVPPPQNLKADEVALQGSLVINLNDLFGNRLSKEQVSSILADEDNLSTVVMTSRTRNRQDAFQNWVRQQAIVVDDLIYKPRGDMCRAAQSAFEEAYLANMRQFVREIQRNKEAVRGR</sequence>
<dbReference type="Proteomes" id="UP001187682">
    <property type="component" value="Unassembled WGS sequence"/>
</dbReference>
<comment type="caution">
    <text evidence="3">The sequence shown here is derived from an EMBL/GenBank/DDBJ whole genome shotgun (WGS) entry which is preliminary data.</text>
</comment>
<organism evidence="3 4">
    <name type="scientific">Cephalotrichum gorgonifer</name>
    <dbReference type="NCBI Taxonomy" id="2041049"/>
    <lineage>
        <taxon>Eukaryota</taxon>
        <taxon>Fungi</taxon>
        <taxon>Dikarya</taxon>
        <taxon>Ascomycota</taxon>
        <taxon>Pezizomycotina</taxon>
        <taxon>Sordariomycetes</taxon>
        <taxon>Hypocreomycetidae</taxon>
        <taxon>Microascales</taxon>
        <taxon>Microascaceae</taxon>
        <taxon>Cephalotrichum</taxon>
    </lineage>
</organism>
<dbReference type="EMBL" id="ONZQ02000006">
    <property type="protein sequence ID" value="SPO02391.1"/>
    <property type="molecule type" value="Genomic_DNA"/>
</dbReference>
<keyword evidence="4" id="KW-1185">Reference proteome</keyword>